<dbReference type="Pfam" id="PF09070">
    <property type="entry name" value="PFU"/>
    <property type="match status" value="1"/>
</dbReference>
<evidence type="ECO:0000313" key="8">
    <source>
        <dbReference type="Proteomes" id="UP000789572"/>
    </source>
</evidence>
<dbReference type="InterPro" id="IPR038122">
    <property type="entry name" value="PFU_sf"/>
</dbReference>
<evidence type="ECO:0000256" key="1">
    <source>
        <dbReference type="ARBA" id="ARBA00004496"/>
    </source>
</evidence>
<dbReference type="GO" id="GO:0010992">
    <property type="term" value="P:ubiquitin recycling"/>
    <property type="evidence" value="ECO:0007669"/>
    <property type="project" value="TreeGrafter"/>
</dbReference>
<evidence type="ECO:0000256" key="3">
    <source>
        <dbReference type="ARBA" id="ARBA00022574"/>
    </source>
</evidence>
<sequence length="417" mass="46104">VDAVGQQRRQLYNGKEYDYVFSVDIGDGIPPLKLPYNITENPYQAAQQFIWANSLPQSYLDQVANFIRQNTTGASLGAGSGNVDPYTGTSRYTAAETSTSSTSSAPGRIAAGIDPWTGSTTSEKAAASDPIIPCKKFMTYEQANLPPILKKIQQFSADLQPQGLNLTAEETKSLEVLISYLQDSSNSQNNAKERQEGLSVIKKIMTSWPYEKRFPGLDLFRLHVIRDPIPVTSSDESILQLVYDAVDFESFSKNVSATKEQEINLTMGLRTIANLFETKIGREILTNKGSSVLDKIFPTWNYISGKGVRLALITVLLNYSVAYLERPDEDAMLQMIAAIIEILESTADPEAIYRTIVTLGTLISKNQAAKEATIMLGAEKAIQRVSAKVSDDKVQSVIGEYRVFYLWLINQVNLTSH</sequence>
<dbReference type="InterPro" id="IPR015155">
    <property type="entry name" value="PFU"/>
</dbReference>
<dbReference type="GO" id="GO:0005737">
    <property type="term" value="C:cytoplasm"/>
    <property type="evidence" value="ECO:0007669"/>
    <property type="project" value="UniProtKB-SubCell"/>
</dbReference>
<evidence type="ECO:0000256" key="2">
    <source>
        <dbReference type="ARBA" id="ARBA00022490"/>
    </source>
</evidence>
<dbReference type="Pfam" id="PF08324">
    <property type="entry name" value="PUL"/>
    <property type="match status" value="1"/>
</dbReference>
<evidence type="ECO:0000259" key="6">
    <source>
        <dbReference type="PROSITE" id="PS51396"/>
    </source>
</evidence>
<dbReference type="PANTHER" id="PTHR19849">
    <property type="entry name" value="PHOSPHOLIPASE A-2-ACTIVATING PROTEIN"/>
    <property type="match status" value="1"/>
</dbReference>
<dbReference type="AlphaFoldDB" id="A0A9N9EWR4"/>
<dbReference type="Proteomes" id="UP000789572">
    <property type="component" value="Unassembled WGS sequence"/>
</dbReference>
<dbReference type="PROSITE" id="PS51394">
    <property type="entry name" value="PFU"/>
    <property type="match status" value="1"/>
</dbReference>
<dbReference type="PROSITE" id="PS51396">
    <property type="entry name" value="PUL"/>
    <property type="match status" value="1"/>
</dbReference>
<feature type="domain" description="PUL" evidence="6">
    <location>
        <begin position="130"/>
        <end position="404"/>
    </location>
</feature>
<gene>
    <name evidence="7" type="ORF">POCULU_LOCUS2337</name>
</gene>
<dbReference type="Gene3D" id="1.25.10.10">
    <property type="entry name" value="Leucine-rich Repeat Variant"/>
    <property type="match status" value="1"/>
</dbReference>
<dbReference type="InterPro" id="IPR011989">
    <property type="entry name" value="ARM-like"/>
</dbReference>
<keyword evidence="2" id="KW-0963">Cytoplasm</keyword>
<accession>A0A9N9EWR4</accession>
<protein>
    <submittedName>
        <fullName evidence="7">856_t:CDS:1</fullName>
    </submittedName>
</protein>
<dbReference type="GO" id="GO:0043161">
    <property type="term" value="P:proteasome-mediated ubiquitin-dependent protein catabolic process"/>
    <property type="evidence" value="ECO:0007669"/>
    <property type="project" value="TreeGrafter"/>
</dbReference>
<evidence type="ECO:0000259" key="5">
    <source>
        <dbReference type="PROSITE" id="PS51394"/>
    </source>
</evidence>
<dbReference type="EMBL" id="CAJVPJ010000213">
    <property type="protein sequence ID" value="CAG8496270.1"/>
    <property type="molecule type" value="Genomic_DNA"/>
</dbReference>
<evidence type="ECO:0000256" key="4">
    <source>
        <dbReference type="ARBA" id="ARBA00022737"/>
    </source>
</evidence>
<organism evidence="7 8">
    <name type="scientific">Paraglomus occultum</name>
    <dbReference type="NCBI Taxonomy" id="144539"/>
    <lineage>
        <taxon>Eukaryota</taxon>
        <taxon>Fungi</taxon>
        <taxon>Fungi incertae sedis</taxon>
        <taxon>Mucoromycota</taxon>
        <taxon>Glomeromycotina</taxon>
        <taxon>Glomeromycetes</taxon>
        <taxon>Paraglomerales</taxon>
        <taxon>Paraglomeraceae</taxon>
        <taxon>Paraglomus</taxon>
    </lineage>
</organism>
<feature type="domain" description="PFU" evidence="5">
    <location>
        <begin position="1"/>
        <end position="81"/>
    </location>
</feature>
<keyword evidence="3" id="KW-0853">WD repeat</keyword>
<keyword evidence="4" id="KW-0677">Repeat</keyword>
<comment type="subcellular location">
    <subcellularLocation>
        <location evidence="1">Cytoplasm</location>
    </subcellularLocation>
</comment>
<dbReference type="GO" id="GO:0043130">
    <property type="term" value="F:ubiquitin binding"/>
    <property type="evidence" value="ECO:0007669"/>
    <property type="project" value="TreeGrafter"/>
</dbReference>
<dbReference type="Gene3D" id="3.10.20.870">
    <property type="entry name" value="PFU (PLAA family ubiquitin binding), C-terminal domain"/>
    <property type="match status" value="1"/>
</dbReference>
<keyword evidence="8" id="KW-1185">Reference proteome</keyword>
<dbReference type="OrthoDB" id="10265988at2759"/>
<name>A0A9N9EWR4_9GLOM</name>
<dbReference type="PANTHER" id="PTHR19849:SF0">
    <property type="entry name" value="PHOSPHOLIPASE A-2-ACTIVATING PROTEIN"/>
    <property type="match status" value="1"/>
</dbReference>
<comment type="caution">
    <text evidence="7">The sequence shown here is derived from an EMBL/GenBank/DDBJ whole genome shotgun (WGS) entry which is preliminary data.</text>
</comment>
<reference evidence="7" key="1">
    <citation type="submission" date="2021-06" db="EMBL/GenBank/DDBJ databases">
        <authorList>
            <person name="Kallberg Y."/>
            <person name="Tangrot J."/>
            <person name="Rosling A."/>
        </authorList>
    </citation>
    <scope>NUCLEOTIDE SEQUENCE</scope>
    <source>
        <strain evidence="7">IA702</strain>
    </source>
</reference>
<dbReference type="GO" id="GO:0005634">
    <property type="term" value="C:nucleus"/>
    <property type="evidence" value="ECO:0007669"/>
    <property type="project" value="TreeGrafter"/>
</dbReference>
<dbReference type="InterPro" id="IPR013535">
    <property type="entry name" value="PUL_dom"/>
</dbReference>
<evidence type="ECO:0000313" key="7">
    <source>
        <dbReference type="EMBL" id="CAG8496270.1"/>
    </source>
</evidence>
<feature type="non-terminal residue" evidence="7">
    <location>
        <position position="1"/>
    </location>
</feature>
<proteinExistence type="predicted"/>